<accession>A0A517T850</accession>
<feature type="transmembrane region" description="Helical" evidence="1">
    <location>
        <begin position="511"/>
        <end position="534"/>
    </location>
</feature>
<dbReference type="GO" id="GO:0005886">
    <property type="term" value="C:plasma membrane"/>
    <property type="evidence" value="ECO:0007669"/>
    <property type="project" value="TreeGrafter"/>
</dbReference>
<keyword evidence="3" id="KW-1185">Reference proteome</keyword>
<evidence type="ECO:0000313" key="2">
    <source>
        <dbReference type="EMBL" id="QDT64548.1"/>
    </source>
</evidence>
<dbReference type="SUPFAM" id="SSF82866">
    <property type="entry name" value="Multidrug efflux transporter AcrB transmembrane domain"/>
    <property type="match status" value="2"/>
</dbReference>
<keyword evidence="1" id="KW-1133">Transmembrane helix</keyword>
<feature type="transmembrane region" description="Helical" evidence="1">
    <location>
        <begin position="933"/>
        <end position="956"/>
    </location>
</feature>
<dbReference type="Gene3D" id="1.20.1640.10">
    <property type="entry name" value="Multidrug efflux transporter AcrB transmembrane domain"/>
    <property type="match status" value="3"/>
</dbReference>
<dbReference type="PRINTS" id="PR00702">
    <property type="entry name" value="ACRIFLAVINRP"/>
</dbReference>
<keyword evidence="1" id="KW-0472">Membrane</keyword>
<feature type="transmembrane region" description="Helical" evidence="1">
    <location>
        <begin position="13"/>
        <end position="34"/>
    </location>
</feature>
<gene>
    <name evidence="2" type="primary">acrB</name>
    <name evidence="2" type="ORF">V22_17830</name>
</gene>
<dbReference type="OrthoDB" id="9806532at2"/>
<dbReference type="PANTHER" id="PTHR32063:SF33">
    <property type="entry name" value="RND SUPERFAMILY EFFLUX PUMP PERMEASE COMPONENT"/>
    <property type="match status" value="1"/>
</dbReference>
<feature type="transmembrane region" description="Helical" evidence="1">
    <location>
        <begin position="1033"/>
        <end position="1054"/>
    </location>
</feature>
<protein>
    <submittedName>
        <fullName evidence="2">Multidrug efflux pump subunit AcrB</fullName>
    </submittedName>
</protein>
<proteinExistence type="predicted"/>
<organism evidence="2 3">
    <name type="scientific">Calycomorphotria hydatis</name>
    <dbReference type="NCBI Taxonomy" id="2528027"/>
    <lineage>
        <taxon>Bacteria</taxon>
        <taxon>Pseudomonadati</taxon>
        <taxon>Planctomycetota</taxon>
        <taxon>Planctomycetia</taxon>
        <taxon>Planctomycetales</taxon>
        <taxon>Planctomycetaceae</taxon>
        <taxon>Calycomorphotria</taxon>
    </lineage>
</organism>
<feature type="transmembrane region" description="Helical" evidence="1">
    <location>
        <begin position="591"/>
        <end position="617"/>
    </location>
</feature>
<dbReference type="Proteomes" id="UP000319976">
    <property type="component" value="Chromosome"/>
</dbReference>
<dbReference type="Gene3D" id="3.30.70.1430">
    <property type="entry name" value="Multidrug efflux transporter AcrB pore domain"/>
    <property type="match status" value="2"/>
</dbReference>
<dbReference type="EMBL" id="CP036316">
    <property type="protein sequence ID" value="QDT64548.1"/>
    <property type="molecule type" value="Genomic_DNA"/>
</dbReference>
<dbReference type="Gene3D" id="3.30.2090.10">
    <property type="entry name" value="Multidrug efflux transporter AcrB TolC docking domain, DN and DC subdomains"/>
    <property type="match status" value="2"/>
</dbReference>
<dbReference type="Gene3D" id="3.30.70.1440">
    <property type="entry name" value="Multidrug efflux transporter AcrB pore domain"/>
    <property type="match status" value="1"/>
</dbReference>
<evidence type="ECO:0000256" key="1">
    <source>
        <dbReference type="SAM" id="Phobius"/>
    </source>
</evidence>
<name>A0A517T850_9PLAN</name>
<dbReference type="Gene3D" id="3.30.70.1320">
    <property type="entry name" value="Multidrug efflux transporter AcrB pore domain like"/>
    <property type="match status" value="2"/>
</dbReference>
<feature type="transmembrane region" description="Helical" evidence="1">
    <location>
        <begin position="989"/>
        <end position="1013"/>
    </location>
</feature>
<reference evidence="2 3" key="1">
    <citation type="submission" date="2019-02" db="EMBL/GenBank/DDBJ databases">
        <title>Deep-cultivation of Planctomycetes and their phenomic and genomic characterization uncovers novel biology.</title>
        <authorList>
            <person name="Wiegand S."/>
            <person name="Jogler M."/>
            <person name="Boedeker C."/>
            <person name="Pinto D."/>
            <person name="Vollmers J."/>
            <person name="Rivas-Marin E."/>
            <person name="Kohn T."/>
            <person name="Peeters S.H."/>
            <person name="Heuer A."/>
            <person name="Rast P."/>
            <person name="Oberbeckmann S."/>
            <person name="Bunk B."/>
            <person name="Jeske O."/>
            <person name="Meyerdierks A."/>
            <person name="Storesund J.E."/>
            <person name="Kallscheuer N."/>
            <person name="Luecker S."/>
            <person name="Lage O.M."/>
            <person name="Pohl T."/>
            <person name="Merkel B.J."/>
            <person name="Hornburger P."/>
            <person name="Mueller R.-W."/>
            <person name="Bruemmer F."/>
            <person name="Labrenz M."/>
            <person name="Spormann A.M."/>
            <person name="Op den Camp H."/>
            <person name="Overmann J."/>
            <person name="Amann R."/>
            <person name="Jetten M.S.M."/>
            <person name="Mascher T."/>
            <person name="Medema M.H."/>
            <person name="Devos D.P."/>
            <person name="Kaster A.-K."/>
            <person name="Ovreas L."/>
            <person name="Rohde M."/>
            <person name="Galperin M.Y."/>
            <person name="Jogler C."/>
        </authorList>
    </citation>
    <scope>NUCLEOTIDE SEQUENCE [LARGE SCALE GENOMIC DNA]</scope>
    <source>
        <strain evidence="2 3">V22</strain>
    </source>
</reference>
<dbReference type="InterPro" id="IPR001036">
    <property type="entry name" value="Acrflvin-R"/>
</dbReference>
<feature type="transmembrane region" description="Helical" evidence="1">
    <location>
        <begin position="1066"/>
        <end position="1092"/>
    </location>
</feature>
<keyword evidence="1" id="KW-0812">Transmembrane</keyword>
<feature type="transmembrane region" description="Helical" evidence="1">
    <location>
        <begin position="435"/>
        <end position="459"/>
    </location>
</feature>
<dbReference type="SUPFAM" id="SSF82693">
    <property type="entry name" value="Multidrug efflux transporter AcrB pore domain, PN1, PN2, PC1 and PC2 subdomains"/>
    <property type="match status" value="2"/>
</dbReference>
<dbReference type="AlphaFoldDB" id="A0A517T850"/>
<dbReference type="SUPFAM" id="SSF82714">
    <property type="entry name" value="Multidrug efflux transporter AcrB TolC docking domain, DN and DC subdomains"/>
    <property type="match status" value="2"/>
</dbReference>
<feature type="transmembrane region" description="Helical" evidence="1">
    <location>
        <begin position="479"/>
        <end position="499"/>
    </location>
</feature>
<evidence type="ECO:0000313" key="3">
    <source>
        <dbReference type="Proteomes" id="UP000319976"/>
    </source>
</evidence>
<dbReference type="InterPro" id="IPR027463">
    <property type="entry name" value="AcrB_DN_DC_subdom"/>
</dbReference>
<sequence>MASLPEFSVRNSVLVNMLMLLVLVAGSMFAFTLVKEMFPEVRPNRINVTAVYRGVQPEELEKALTIKIEEGVRDLEGVEKVESVVSEGISSTVVTLLSEVEDIDAAVQRVKNRVDALEDLPDDLDKITVNEMEPKLPVIVVALYGPGTEAERKRAARKLRDELLLIPGISEIEISGTRDDEISVEIRPEKLLEYDVTFGEVASAIRATNIDISGGQLEGIRTRTAVRTLGEETRGSDLEDLVVRTEQDGRKIYLRDVATIHDGFVDSDLEGYFNGERAVNCTVFKTKSQDAIQISQLVKAYVAGKRNEPFDAYGFQAAIDAPWYAAPIQYFTAFANWMVIQITGRPDPAAIYEESYTEPFEHSFKVALHNDLARFVSGRLELMTRNGLQGLVLVVICLNLFLNWRVAFWAAVGLPVSFLGTFIVMWAFGVSINLLSMFGLIIVLGIIVDDAIVIGENIFRYVEEGMPASKAAIVGAEEVMWPVITAVTTTIAAFAPLFFIKGQIGTFMGQLPLVVLAALTVSLIEALIILPSHLSHLPPLKRMKEAREKSVAKRGIGAFMDRLQHQRDNFMHDVLIVQYERLLRVALTWRYITLSVAVATLMITLGLFAGGIVEFVFVQKMDSEALICELEMPVGSPGERVHERLQTISDKAVQLPEVINVQMYVARVYDIGGAGATGVSDQSHLGQLIIELQAADVRDQQGGRSSEEVLAELREYSRTLPGVNSIKWSAMSGGPGGNDIEININGPNFDENLTVANQLKENLGLYDGVFDLDDNFDEGKREIRLRLRDSARPTGITVSTLGEHVRAATFGQEARRITRNREDVRIMVRYPERFRENVSQIERMYLPGAQPAGQRKWVPLTAVASITEAESYNTIYRTEQQRSVTVTGSVNDDVASSTDILAELRSTFETEMRPNHPSVQLTFRGKMEEQGKAFAGMKIAAPVALLSIYVLLAGLFRSYIQPLVVMAAIPFGIEGAIIGHWITGNPFTILSAIGLIALTGILVNDSLVLVDFINKRVRDGMPHFEASIDGAKLRLRAILLTTLTTAAGLTPLMFETSFQAKFLIPMAVTLTFGLIFATALTLVIVPAINLIVQDMIDLASCFKLPERNHATTQLADHA</sequence>
<feature type="transmembrane region" description="Helical" evidence="1">
    <location>
        <begin position="408"/>
        <end position="428"/>
    </location>
</feature>
<dbReference type="RefSeq" id="WP_145261806.1">
    <property type="nucleotide sequence ID" value="NZ_CP036316.1"/>
</dbReference>
<dbReference type="GO" id="GO:0042910">
    <property type="term" value="F:xenobiotic transmembrane transporter activity"/>
    <property type="evidence" value="ECO:0007669"/>
    <property type="project" value="TreeGrafter"/>
</dbReference>
<dbReference type="Pfam" id="PF00873">
    <property type="entry name" value="ACR_tran"/>
    <property type="match status" value="2"/>
</dbReference>
<dbReference type="KEGG" id="chya:V22_17830"/>
<dbReference type="PANTHER" id="PTHR32063">
    <property type="match status" value="1"/>
</dbReference>
<feature type="transmembrane region" description="Helical" evidence="1">
    <location>
        <begin position="382"/>
        <end position="402"/>
    </location>
</feature>